<evidence type="ECO:0000313" key="6">
    <source>
        <dbReference type="Proteomes" id="UP001373714"/>
    </source>
</evidence>
<dbReference type="InterPro" id="IPR015947">
    <property type="entry name" value="PUA-like_sf"/>
</dbReference>
<name>A0AAV9VLF9_9PEZI</name>
<dbReference type="GO" id="GO:0005634">
    <property type="term" value="C:nucleus"/>
    <property type="evidence" value="ECO:0007669"/>
    <property type="project" value="UniProtKB-SubCell"/>
</dbReference>
<keyword evidence="1 2" id="KW-0539">Nucleus</keyword>
<comment type="caution">
    <text evidence="5">The sequence shown here is derived from an EMBL/GenBank/DDBJ whole genome shotgun (WGS) entry which is preliminary data.</text>
</comment>
<gene>
    <name evidence="5" type="ORF">TWF730_000300</name>
</gene>
<dbReference type="InterPro" id="IPR036987">
    <property type="entry name" value="SRA-YDG_sf"/>
</dbReference>
<accession>A0AAV9VLF9</accession>
<feature type="domain" description="YDG" evidence="4">
    <location>
        <begin position="218"/>
        <end position="374"/>
    </location>
</feature>
<dbReference type="GO" id="GO:0016567">
    <property type="term" value="P:protein ubiquitination"/>
    <property type="evidence" value="ECO:0007669"/>
    <property type="project" value="TreeGrafter"/>
</dbReference>
<reference evidence="5 6" key="1">
    <citation type="submission" date="2019-10" db="EMBL/GenBank/DDBJ databases">
        <authorList>
            <person name="Palmer J.M."/>
        </authorList>
    </citation>
    <scope>NUCLEOTIDE SEQUENCE [LARGE SCALE GENOMIC DNA]</scope>
    <source>
        <strain evidence="5 6">TWF730</strain>
    </source>
</reference>
<dbReference type="SMART" id="SM00466">
    <property type="entry name" value="SRA"/>
    <property type="match status" value="1"/>
</dbReference>
<dbReference type="PROSITE" id="PS51015">
    <property type="entry name" value="YDG"/>
    <property type="match status" value="1"/>
</dbReference>
<dbReference type="Pfam" id="PF02182">
    <property type="entry name" value="SAD_SRA"/>
    <property type="match status" value="1"/>
</dbReference>
<dbReference type="GO" id="GO:0044027">
    <property type="term" value="P:negative regulation of gene expression via chromosomal CpG island methylation"/>
    <property type="evidence" value="ECO:0007669"/>
    <property type="project" value="TreeGrafter"/>
</dbReference>
<dbReference type="PANTHER" id="PTHR14140:SF27">
    <property type="entry name" value="OS04G0289800 PROTEIN"/>
    <property type="match status" value="1"/>
</dbReference>
<feature type="region of interest" description="Disordered" evidence="3">
    <location>
        <begin position="161"/>
        <end position="211"/>
    </location>
</feature>
<feature type="compositionally biased region" description="Polar residues" evidence="3">
    <location>
        <begin position="9"/>
        <end position="23"/>
    </location>
</feature>
<dbReference type="GO" id="GO:0061630">
    <property type="term" value="F:ubiquitin protein ligase activity"/>
    <property type="evidence" value="ECO:0007669"/>
    <property type="project" value="TreeGrafter"/>
</dbReference>
<proteinExistence type="predicted"/>
<evidence type="ECO:0000259" key="4">
    <source>
        <dbReference type="PROSITE" id="PS51015"/>
    </source>
</evidence>
<dbReference type="PANTHER" id="PTHR14140">
    <property type="entry name" value="E3 UBIQUITIN-PROTEIN LIGASE UHRF-RELATED"/>
    <property type="match status" value="1"/>
</dbReference>
<evidence type="ECO:0000256" key="3">
    <source>
        <dbReference type="SAM" id="MobiDB-lite"/>
    </source>
</evidence>
<feature type="region of interest" description="Disordered" evidence="3">
    <location>
        <begin position="1"/>
        <end position="23"/>
    </location>
</feature>
<feature type="compositionally biased region" description="Basic and acidic residues" evidence="3">
    <location>
        <begin position="198"/>
        <end position="207"/>
    </location>
</feature>
<evidence type="ECO:0000256" key="1">
    <source>
        <dbReference type="ARBA" id="ARBA00023242"/>
    </source>
</evidence>
<organism evidence="5 6">
    <name type="scientific">Orbilia blumenaviensis</name>
    <dbReference type="NCBI Taxonomy" id="1796055"/>
    <lineage>
        <taxon>Eukaryota</taxon>
        <taxon>Fungi</taxon>
        <taxon>Dikarya</taxon>
        <taxon>Ascomycota</taxon>
        <taxon>Pezizomycotina</taxon>
        <taxon>Orbiliomycetes</taxon>
        <taxon>Orbiliales</taxon>
        <taxon>Orbiliaceae</taxon>
        <taxon>Orbilia</taxon>
    </lineage>
</organism>
<feature type="compositionally biased region" description="Low complexity" evidence="3">
    <location>
        <begin position="161"/>
        <end position="171"/>
    </location>
</feature>
<evidence type="ECO:0000256" key="2">
    <source>
        <dbReference type="PROSITE-ProRule" id="PRU00358"/>
    </source>
</evidence>
<dbReference type="Gene3D" id="2.30.280.10">
    <property type="entry name" value="SRA-YDG"/>
    <property type="match status" value="1"/>
</dbReference>
<sequence>MAVVPFLPANQTTTAPGQSYPSTRASEGAIDLVTKTLCPGLIEQYGWIDPEQPGRTFQTFIVEEVARLHEFAGVPASHIEIAAELIIELTGRQDVYDTLVNDFRNRQNATVQRQILSTLSVRLDFLESLPKVANLEAADLKVVYFGRPALQQLPAELEQQAQQAAAPASQAKGRKRKAATTATAGSEEQTAAKKTKRAARDPKPKDDNETEDELALFGAVEGIQVGKAWSARKEIVDARMHCRPQGSVHGTKKRGVYSIIIAGGYREDRNHGTTIHFTGVGGTTNGGNKRVAPNSRLSVEDLTEGPNPINTENTAMGASLASQRPVRIMAGAGSGLTFCKHKQGFVYIGLWKVTGSHIYRNERGIDVLTWELDPYDAATMEFVGGEGE</sequence>
<keyword evidence="6" id="KW-1185">Reference proteome</keyword>
<dbReference type="SUPFAM" id="SSF88697">
    <property type="entry name" value="PUA domain-like"/>
    <property type="match status" value="1"/>
</dbReference>
<dbReference type="InterPro" id="IPR003105">
    <property type="entry name" value="SRA_YDG"/>
</dbReference>
<protein>
    <recommendedName>
        <fullName evidence="4">YDG domain-containing protein</fullName>
    </recommendedName>
</protein>
<dbReference type="AlphaFoldDB" id="A0AAV9VLF9"/>
<comment type="subcellular location">
    <subcellularLocation>
        <location evidence="2">Nucleus</location>
    </subcellularLocation>
</comment>
<dbReference type="InterPro" id="IPR045134">
    <property type="entry name" value="UHRF1/2-like"/>
</dbReference>
<evidence type="ECO:0000313" key="5">
    <source>
        <dbReference type="EMBL" id="KAK6362847.1"/>
    </source>
</evidence>
<dbReference type="EMBL" id="JAVHNS010000001">
    <property type="protein sequence ID" value="KAK6362847.1"/>
    <property type="molecule type" value="Genomic_DNA"/>
</dbReference>
<dbReference type="Proteomes" id="UP001373714">
    <property type="component" value="Unassembled WGS sequence"/>
</dbReference>